<dbReference type="GO" id="GO:0005576">
    <property type="term" value="C:extracellular region"/>
    <property type="evidence" value="ECO:0007669"/>
    <property type="project" value="UniProtKB-SubCell"/>
</dbReference>
<evidence type="ECO:0000256" key="27">
    <source>
        <dbReference type="ARBA" id="ARBA00023163"/>
    </source>
</evidence>
<evidence type="ECO:0000256" key="7">
    <source>
        <dbReference type="ARBA" id="ARBA00004613"/>
    </source>
</evidence>
<evidence type="ECO:0000256" key="31">
    <source>
        <dbReference type="ARBA" id="ARBA00023242"/>
    </source>
</evidence>
<dbReference type="GO" id="GO:0005634">
    <property type="term" value="C:nucleus"/>
    <property type="evidence" value="ECO:0007669"/>
    <property type="project" value="UniProtKB-SubCell"/>
</dbReference>
<evidence type="ECO:0000256" key="22">
    <source>
        <dbReference type="ARBA" id="ARBA00023034"/>
    </source>
</evidence>
<dbReference type="Pfam" id="PF14484">
    <property type="entry name" value="FISNA"/>
    <property type="match status" value="1"/>
</dbReference>
<evidence type="ECO:0000256" key="8">
    <source>
        <dbReference type="ARBA" id="ARBA00008665"/>
    </source>
</evidence>
<keyword evidence="26" id="KW-0010">Activator</keyword>
<evidence type="ECO:0000256" key="20">
    <source>
        <dbReference type="ARBA" id="ARBA00022859"/>
    </source>
</evidence>
<dbReference type="InterPro" id="IPR032675">
    <property type="entry name" value="LRR_dom_sf"/>
</dbReference>
<evidence type="ECO:0000256" key="19">
    <source>
        <dbReference type="ARBA" id="ARBA00022843"/>
    </source>
</evidence>
<keyword evidence="29" id="KW-0206">Cytoskeleton</keyword>
<evidence type="ECO:0000256" key="2">
    <source>
        <dbReference type="ARBA" id="ARBA00004123"/>
    </source>
</evidence>
<keyword evidence="25" id="KW-0564">Palmitate</keyword>
<dbReference type="Pfam" id="PF05729">
    <property type="entry name" value="NACHT"/>
    <property type="match status" value="1"/>
</dbReference>
<evidence type="ECO:0000256" key="3">
    <source>
        <dbReference type="ARBA" id="ARBA00004173"/>
    </source>
</evidence>
<evidence type="ECO:0000256" key="14">
    <source>
        <dbReference type="ARBA" id="ARBA00022737"/>
    </source>
</evidence>
<evidence type="ECO:0000256" key="29">
    <source>
        <dbReference type="ARBA" id="ARBA00023212"/>
    </source>
</evidence>
<keyword evidence="14" id="KW-0677">Repeat</keyword>
<dbReference type="Gene3D" id="1.10.533.10">
    <property type="entry name" value="Death Domain, Fas"/>
    <property type="match status" value="1"/>
</dbReference>
<name>A0A8C8RR75_9SAUR</name>
<feature type="compositionally biased region" description="Polar residues" evidence="36">
    <location>
        <begin position="817"/>
        <end position="828"/>
    </location>
</feature>
<dbReference type="InterPro" id="IPR029495">
    <property type="entry name" value="NACHT-assoc"/>
</dbReference>
<dbReference type="GO" id="GO:0000139">
    <property type="term" value="C:Golgi membrane"/>
    <property type="evidence" value="ECO:0007669"/>
    <property type="project" value="UniProtKB-SubCell"/>
</dbReference>
<evidence type="ECO:0000256" key="13">
    <source>
        <dbReference type="ARBA" id="ARBA00022588"/>
    </source>
</evidence>
<evidence type="ECO:0000256" key="6">
    <source>
        <dbReference type="ARBA" id="ARBA00004394"/>
    </source>
</evidence>
<evidence type="ECO:0000256" key="26">
    <source>
        <dbReference type="ARBA" id="ARBA00023159"/>
    </source>
</evidence>
<comment type="similarity">
    <text evidence="8">Belongs to the NLRP family.</text>
</comment>
<dbReference type="GO" id="GO:0016787">
    <property type="term" value="F:hydrolase activity"/>
    <property type="evidence" value="ECO:0007669"/>
    <property type="project" value="UniProtKB-KW"/>
</dbReference>
<feature type="domain" description="NACHT" evidence="38">
    <location>
        <begin position="216"/>
        <end position="534"/>
    </location>
</feature>
<feature type="region of interest" description="Disordered" evidence="36">
    <location>
        <begin position="810"/>
        <end position="838"/>
    </location>
</feature>
<keyword evidence="20" id="KW-0391">Immunity</keyword>
<keyword evidence="16" id="KW-0378">Hydrolase</keyword>
<dbReference type="GO" id="GO:0005815">
    <property type="term" value="C:microtubule organizing center"/>
    <property type="evidence" value="ECO:0007669"/>
    <property type="project" value="UniProtKB-SubCell"/>
</dbReference>
<keyword evidence="10" id="KW-1017">Isopeptide bond</keyword>
<comment type="function">
    <text evidence="34">Independently of inflammasome activation, regulates the differentiation of T helper 2 (Th2) cells and has a role in Th2 cell-dependent asthma and tumor growth. During Th2 differentiation, required for optimal IRF4 binding to IL4 promoter and for IRF4-dependent IL4 transcription. Binds to the consensus DNA sequence 5'-GRRGGNRGAG-3'. May also participate in the transcription of IL5, IL13, GATA3, CCR3, CCR4 and MAF.</text>
</comment>
<dbReference type="Pfam" id="PF13516">
    <property type="entry name" value="LRR_6"/>
    <property type="match status" value="4"/>
</dbReference>
<dbReference type="SUPFAM" id="SSF52047">
    <property type="entry name" value="RNI-like"/>
    <property type="match status" value="1"/>
</dbReference>
<dbReference type="PROSITE" id="PS50837">
    <property type="entry name" value="NACHT"/>
    <property type="match status" value="1"/>
</dbReference>
<sequence length="1023" mass="115730">MLKNSGVGGGVGQPPVYVPRASGGILLEWLAQLLPATTLGKGNIPRGRLQHADTIDTKNLLLEFYGGDAAVDVTIDVFTQINLRDSVAKLREEREKVVFWLLPPGGGSSLPVCHGGHPIILMLHVADSGYRKKYKEDIKRKYKLIKDMNGRFGDNIILNRRYTKLTIIDRPRHAKEREHEITAMGWRHAEVMTERASSAITLASLYKPDKDGQTPQVVVLLGAAGIGKTMIARKMMYDWAAGELYKEKFDYVFYINCREMNLLTEQGSVVDIICKHWLHTNAPINHILMNPEKILFIIDGFDELRFSFDQPEDNLCLNPWEKKSMEIILSSLFRKTVLPESYLMITTRPAALEKLSQCLECSRYAEILGFSEAEREEYFQKFFGNESQARQALGFVKANEILFTLCFVPFVCWIICTVVKQQLEKGENLTQTSKTVTGVYMLYLSSLVKPLSNSLKQHLHGNLRGLCSLAADGIWNQKILFEEEEIKKFGLDQENSLPLFLNENIFQKETDCECLYSFVHLSFQEFFAALLYVLEEDEAATDLGVPRKDVKTLLENYRNSKKFLMLTVRFLFGLLNEERMKDMQEKFGCKFSPKIKADLLRWVQANQPTNLSWPCVHEGIYQTYQLELFHCVYEMFEEDFAVNALDHFTELKLKQNKFTQMDQRALSFCVKHCRRLESLCIYECTFSSEDHEEEFPRQRKFCGCHLKAACCEDLSSILYAKETLVELRLTGNNLGDSGVKLLCEGLKHANCKLQKLGLKACELSAGCCGELSSALSTNPLTDLDLSDNKLGGLGIQLLCEGLKHPNCQEEESEQLERGSQQEGTSGLPSRSDHSRETAGAGKGTRWFVMDLPCISLSCRLRFCSLLSGSCEDLTMVLCTSQSLTELDLSYNFSLGDAGIQLLCEGLKHPNCKLQILEVEGCNLSAACCGFLSSALSTSRTLMQLNLWGTKLGDSGLQLLCEGLRHPNCMLQKINYNDCSHQSQALRLLSSWQMDEDAHRLLNQGTLPFWQLATILNWLGKNKH</sequence>
<dbReference type="GO" id="GO:0061702">
    <property type="term" value="C:canonical inflammasome complex"/>
    <property type="evidence" value="ECO:0007669"/>
    <property type="project" value="UniProtKB-SubCell"/>
</dbReference>
<keyword evidence="30" id="KW-1271">Inflammasome</keyword>
<evidence type="ECO:0000256" key="25">
    <source>
        <dbReference type="ARBA" id="ARBA00023139"/>
    </source>
</evidence>
<evidence type="ECO:0000256" key="35">
    <source>
        <dbReference type="ARBA" id="ARBA00048778"/>
    </source>
</evidence>
<keyword evidence="23" id="KW-0496">Mitochondrion</keyword>
<dbReference type="Gene3D" id="3.80.10.10">
    <property type="entry name" value="Ribonuclease Inhibitor"/>
    <property type="match status" value="2"/>
</dbReference>
<keyword evidence="19" id="KW-0832">Ubl conjugation</keyword>
<dbReference type="PANTHER" id="PTHR45690:SF19">
    <property type="entry name" value="NACHT, LRR AND PYD DOMAINS-CONTAINING PROTEIN 3"/>
    <property type="match status" value="1"/>
</dbReference>
<evidence type="ECO:0000256" key="34">
    <source>
        <dbReference type="ARBA" id="ARBA00045987"/>
    </source>
</evidence>
<dbReference type="InterPro" id="IPR041075">
    <property type="entry name" value="NOD1/2_WH"/>
</dbReference>
<evidence type="ECO:0000256" key="32">
    <source>
        <dbReference type="ARBA" id="ARBA00023288"/>
    </source>
</evidence>
<keyword evidence="22" id="KW-0333">Golgi apparatus</keyword>
<evidence type="ECO:0000256" key="23">
    <source>
        <dbReference type="ARBA" id="ARBA00023128"/>
    </source>
</evidence>
<proteinExistence type="inferred from homology"/>
<evidence type="ECO:0000313" key="40">
    <source>
        <dbReference type="Proteomes" id="UP000694393"/>
    </source>
</evidence>
<evidence type="ECO:0000256" key="12">
    <source>
        <dbReference type="ARBA" id="ARBA00022553"/>
    </source>
</evidence>
<dbReference type="InterPro" id="IPR041267">
    <property type="entry name" value="NLRP_HD2"/>
</dbReference>
<evidence type="ECO:0000256" key="5">
    <source>
        <dbReference type="ARBA" id="ARBA00004267"/>
    </source>
</evidence>
<dbReference type="AlphaFoldDB" id="A0A8C8RR75"/>
<dbReference type="GO" id="GO:0005739">
    <property type="term" value="C:mitochondrion"/>
    <property type="evidence" value="ECO:0007669"/>
    <property type="project" value="UniProtKB-SubCell"/>
</dbReference>
<keyword evidence="40" id="KW-1185">Reference proteome</keyword>
<keyword evidence="31" id="KW-0539">Nucleus</keyword>
<dbReference type="GO" id="GO:0045087">
    <property type="term" value="P:innate immune response"/>
    <property type="evidence" value="ECO:0007669"/>
    <property type="project" value="UniProtKB-KW"/>
</dbReference>
<keyword evidence="12" id="KW-0597">Phosphoprotein</keyword>
<dbReference type="Proteomes" id="UP000694393">
    <property type="component" value="Unplaced"/>
</dbReference>
<evidence type="ECO:0000256" key="11">
    <source>
        <dbReference type="ARBA" id="ARBA00022525"/>
    </source>
</evidence>
<dbReference type="SUPFAM" id="SSF47986">
    <property type="entry name" value="DEATH domain"/>
    <property type="match status" value="1"/>
</dbReference>
<evidence type="ECO:0000256" key="9">
    <source>
        <dbReference type="ARBA" id="ARBA00022490"/>
    </source>
</evidence>
<dbReference type="SUPFAM" id="SSF52540">
    <property type="entry name" value="P-loop containing nucleoside triphosphate hydrolases"/>
    <property type="match status" value="1"/>
</dbReference>
<evidence type="ECO:0000259" key="37">
    <source>
        <dbReference type="PROSITE" id="PS50824"/>
    </source>
</evidence>
<evidence type="ECO:0000256" key="15">
    <source>
        <dbReference type="ARBA" id="ARBA00022741"/>
    </source>
</evidence>
<dbReference type="InterPro" id="IPR050637">
    <property type="entry name" value="NLRP_innate_immun_reg"/>
</dbReference>
<evidence type="ECO:0000256" key="10">
    <source>
        <dbReference type="ARBA" id="ARBA00022499"/>
    </source>
</evidence>
<keyword evidence="18" id="KW-0067">ATP-binding</keyword>
<evidence type="ECO:0000256" key="16">
    <source>
        <dbReference type="ARBA" id="ARBA00022801"/>
    </source>
</evidence>
<accession>A0A8C8RR75</accession>
<keyword evidence="15" id="KW-0547">Nucleotide-binding</keyword>
<evidence type="ECO:0000256" key="4">
    <source>
        <dbReference type="ARBA" id="ARBA00004240"/>
    </source>
</evidence>
<comment type="subcellular location">
    <subcellularLocation>
        <location evidence="5">Cytoplasm</location>
        <location evidence="5">Cytoskeleton</location>
        <location evidence="5">Microtubule organizing center</location>
    </subcellularLocation>
    <subcellularLocation>
        <location evidence="4">Endoplasmic reticulum</location>
    </subcellularLocation>
    <subcellularLocation>
        <location evidence="6">Golgi apparatus membrane</location>
    </subcellularLocation>
    <subcellularLocation>
        <location evidence="1">Inflammasome</location>
    </subcellularLocation>
    <subcellularLocation>
        <location evidence="3">Mitochondrion</location>
    </subcellularLocation>
    <subcellularLocation>
        <location evidence="2">Nucleus</location>
    </subcellularLocation>
    <subcellularLocation>
        <location evidence="7">Secreted</location>
    </subcellularLocation>
</comment>
<dbReference type="SMART" id="SM01288">
    <property type="entry name" value="FISNA"/>
    <property type="match status" value="1"/>
</dbReference>
<dbReference type="InterPro" id="IPR004020">
    <property type="entry name" value="DAPIN"/>
</dbReference>
<reference evidence="39" key="1">
    <citation type="submission" date="2025-08" db="UniProtKB">
        <authorList>
            <consortium name="Ensembl"/>
        </authorList>
    </citation>
    <scope>IDENTIFICATION</scope>
</reference>
<organism evidence="39 40">
    <name type="scientific">Pelusios castaneus</name>
    <name type="common">West African mud turtle</name>
    <dbReference type="NCBI Taxonomy" id="367368"/>
    <lineage>
        <taxon>Eukaryota</taxon>
        <taxon>Metazoa</taxon>
        <taxon>Chordata</taxon>
        <taxon>Craniata</taxon>
        <taxon>Vertebrata</taxon>
        <taxon>Euteleostomi</taxon>
        <taxon>Archelosauria</taxon>
        <taxon>Testudinata</taxon>
        <taxon>Testudines</taxon>
        <taxon>Pleurodira</taxon>
        <taxon>Pelomedusidae</taxon>
        <taxon>Pelusios</taxon>
    </lineage>
</organism>
<keyword evidence="13" id="KW-0399">Innate immunity</keyword>
<dbReference type="InterPro" id="IPR011029">
    <property type="entry name" value="DEATH-like_dom_sf"/>
</dbReference>
<keyword evidence="17" id="KW-0256">Endoplasmic reticulum</keyword>
<evidence type="ECO:0000256" key="36">
    <source>
        <dbReference type="SAM" id="MobiDB-lite"/>
    </source>
</evidence>
<dbReference type="Pfam" id="PF17779">
    <property type="entry name" value="WHD_NOD2"/>
    <property type="match status" value="1"/>
</dbReference>
<dbReference type="InterPro" id="IPR027417">
    <property type="entry name" value="P-loop_NTPase"/>
</dbReference>
<dbReference type="Gene3D" id="3.40.50.300">
    <property type="entry name" value="P-loop containing nucleotide triphosphate hydrolases"/>
    <property type="match status" value="1"/>
</dbReference>
<dbReference type="InterPro" id="IPR007111">
    <property type="entry name" value="NACHT_NTPase"/>
</dbReference>
<evidence type="ECO:0000259" key="38">
    <source>
        <dbReference type="PROSITE" id="PS50837"/>
    </source>
</evidence>
<dbReference type="PROSITE" id="PS50824">
    <property type="entry name" value="DAPIN"/>
    <property type="match status" value="1"/>
</dbReference>
<evidence type="ECO:0000256" key="1">
    <source>
        <dbReference type="ARBA" id="ARBA00004110"/>
    </source>
</evidence>
<keyword evidence="32" id="KW-0449">Lipoprotein</keyword>
<protein>
    <recommendedName>
        <fullName evidence="33">NACHT, LRR and PYD domains-containing protein 3</fullName>
    </recommendedName>
</protein>
<keyword evidence="9" id="KW-0963">Cytoplasm</keyword>
<keyword evidence="28" id="KW-0395">Inflammatory response</keyword>
<dbReference type="PANTHER" id="PTHR45690">
    <property type="entry name" value="NACHT, LRR AND PYD DOMAINS-CONTAINING PROTEIN 12"/>
    <property type="match status" value="1"/>
</dbReference>
<dbReference type="Pfam" id="PF17776">
    <property type="entry name" value="NLRC4_HD2"/>
    <property type="match status" value="1"/>
</dbReference>
<keyword evidence="11" id="KW-0964">Secreted</keyword>
<evidence type="ECO:0000256" key="21">
    <source>
        <dbReference type="ARBA" id="ARBA00023015"/>
    </source>
</evidence>
<dbReference type="SMART" id="SM00368">
    <property type="entry name" value="LRR_RI"/>
    <property type="match status" value="7"/>
</dbReference>
<evidence type="ECO:0000256" key="17">
    <source>
        <dbReference type="ARBA" id="ARBA00022824"/>
    </source>
</evidence>
<dbReference type="Ensembl" id="ENSPCET00000009716.1">
    <property type="protein sequence ID" value="ENSPCEP00000009389.1"/>
    <property type="gene ID" value="ENSPCEG00000007183.1"/>
</dbReference>
<keyword evidence="24" id="KW-0472">Membrane</keyword>
<keyword evidence="21" id="KW-0805">Transcription regulation</keyword>
<dbReference type="GO" id="GO:0005783">
    <property type="term" value="C:endoplasmic reticulum"/>
    <property type="evidence" value="ECO:0007669"/>
    <property type="project" value="UniProtKB-SubCell"/>
</dbReference>
<dbReference type="Pfam" id="PF02758">
    <property type="entry name" value="PYRIN"/>
    <property type="match status" value="1"/>
</dbReference>
<reference evidence="39" key="2">
    <citation type="submission" date="2025-09" db="UniProtKB">
        <authorList>
            <consortium name="Ensembl"/>
        </authorList>
    </citation>
    <scope>IDENTIFICATION</scope>
</reference>
<dbReference type="SMART" id="SM01289">
    <property type="entry name" value="PYRIN"/>
    <property type="match status" value="1"/>
</dbReference>
<dbReference type="InterPro" id="IPR001611">
    <property type="entry name" value="Leu-rich_rpt"/>
</dbReference>
<evidence type="ECO:0000256" key="28">
    <source>
        <dbReference type="ARBA" id="ARBA00023198"/>
    </source>
</evidence>
<dbReference type="GO" id="GO:0006954">
    <property type="term" value="P:inflammatory response"/>
    <property type="evidence" value="ECO:0007669"/>
    <property type="project" value="UniProtKB-KW"/>
</dbReference>
<evidence type="ECO:0000256" key="33">
    <source>
        <dbReference type="ARBA" id="ARBA00040040"/>
    </source>
</evidence>
<keyword evidence="27" id="KW-0804">Transcription</keyword>
<evidence type="ECO:0000313" key="39">
    <source>
        <dbReference type="Ensembl" id="ENSPCEP00000009389.1"/>
    </source>
</evidence>
<dbReference type="GO" id="GO:0005524">
    <property type="term" value="F:ATP binding"/>
    <property type="evidence" value="ECO:0007669"/>
    <property type="project" value="UniProtKB-KW"/>
</dbReference>
<evidence type="ECO:0000256" key="18">
    <source>
        <dbReference type="ARBA" id="ARBA00022840"/>
    </source>
</evidence>
<comment type="catalytic activity">
    <reaction evidence="35">
        <text>ATP + H2O = ADP + phosphate + H(+)</text>
        <dbReference type="Rhea" id="RHEA:13065"/>
        <dbReference type="ChEBI" id="CHEBI:15377"/>
        <dbReference type="ChEBI" id="CHEBI:15378"/>
        <dbReference type="ChEBI" id="CHEBI:30616"/>
        <dbReference type="ChEBI" id="CHEBI:43474"/>
        <dbReference type="ChEBI" id="CHEBI:456216"/>
    </reaction>
    <physiologicalReaction direction="left-to-right" evidence="35">
        <dbReference type="Rhea" id="RHEA:13066"/>
    </physiologicalReaction>
</comment>
<evidence type="ECO:0000256" key="30">
    <source>
        <dbReference type="ARBA" id="ARBA00023233"/>
    </source>
</evidence>
<feature type="domain" description="Pyrin" evidence="37">
    <location>
        <begin position="30"/>
        <end position="96"/>
    </location>
</feature>
<evidence type="ECO:0000256" key="24">
    <source>
        <dbReference type="ARBA" id="ARBA00023136"/>
    </source>
</evidence>